<dbReference type="GO" id="GO:0042428">
    <property type="term" value="P:serotonin metabolic process"/>
    <property type="evidence" value="ECO:0007669"/>
    <property type="project" value="TreeGrafter"/>
</dbReference>
<dbReference type="GO" id="GO:0000209">
    <property type="term" value="P:protein polyubiquitination"/>
    <property type="evidence" value="ECO:0007669"/>
    <property type="project" value="InterPro"/>
</dbReference>
<dbReference type="InterPro" id="IPR001841">
    <property type="entry name" value="Znf_RING"/>
</dbReference>
<evidence type="ECO:0000313" key="9">
    <source>
        <dbReference type="Proteomes" id="UP000828390"/>
    </source>
</evidence>
<feature type="compositionally biased region" description="Polar residues" evidence="5">
    <location>
        <begin position="614"/>
        <end position="630"/>
    </location>
</feature>
<keyword evidence="2 4" id="KW-0863">Zinc-finger</keyword>
<dbReference type="GO" id="GO:0042415">
    <property type="term" value="P:norepinephrine metabolic process"/>
    <property type="evidence" value="ECO:0007669"/>
    <property type="project" value="TreeGrafter"/>
</dbReference>
<name>A0A9D4EBB9_DREPO</name>
<reference evidence="8" key="2">
    <citation type="submission" date="2020-11" db="EMBL/GenBank/DDBJ databases">
        <authorList>
            <person name="McCartney M.A."/>
            <person name="Auch B."/>
            <person name="Kono T."/>
            <person name="Mallez S."/>
            <person name="Becker A."/>
            <person name="Gohl D.M."/>
            <person name="Silverstein K.A.T."/>
            <person name="Koren S."/>
            <person name="Bechman K.B."/>
            <person name="Herman A."/>
            <person name="Abrahante J.E."/>
            <person name="Garbe J."/>
        </authorList>
    </citation>
    <scope>NUCLEOTIDE SEQUENCE</scope>
    <source>
        <strain evidence="8">Duluth1</strain>
        <tissue evidence="8">Whole animal</tissue>
    </source>
</reference>
<accession>A0A9D4EBB9</accession>
<keyword evidence="6" id="KW-0812">Transmembrane</keyword>
<feature type="transmembrane region" description="Helical" evidence="6">
    <location>
        <begin position="872"/>
        <end position="893"/>
    </location>
</feature>
<evidence type="ECO:0000256" key="4">
    <source>
        <dbReference type="PROSITE-ProRule" id="PRU00175"/>
    </source>
</evidence>
<dbReference type="PANTHER" id="PTHR46717">
    <property type="entry name" value="E3 UBIQUITIN-PROTEIN LIGASE RNF180"/>
    <property type="match status" value="1"/>
</dbReference>
<feature type="region of interest" description="Disordered" evidence="5">
    <location>
        <begin position="470"/>
        <end position="496"/>
    </location>
</feature>
<comment type="caution">
    <text evidence="8">The sequence shown here is derived from an EMBL/GenBank/DDBJ whole genome shotgun (WGS) entry which is preliminary data.</text>
</comment>
<dbReference type="SUPFAM" id="SSF57850">
    <property type="entry name" value="RING/U-box"/>
    <property type="match status" value="1"/>
</dbReference>
<evidence type="ECO:0000256" key="5">
    <source>
        <dbReference type="SAM" id="MobiDB-lite"/>
    </source>
</evidence>
<evidence type="ECO:0000259" key="7">
    <source>
        <dbReference type="PROSITE" id="PS50089"/>
    </source>
</evidence>
<gene>
    <name evidence="8" type="ORF">DPMN_177221</name>
</gene>
<feature type="compositionally biased region" description="Polar residues" evidence="5">
    <location>
        <begin position="569"/>
        <end position="606"/>
    </location>
</feature>
<dbReference type="Gene3D" id="3.30.40.10">
    <property type="entry name" value="Zinc/RING finger domain, C3HC4 (zinc finger)"/>
    <property type="match status" value="1"/>
</dbReference>
<dbReference type="GO" id="GO:0031624">
    <property type="term" value="F:ubiquitin conjugating enzyme binding"/>
    <property type="evidence" value="ECO:0007669"/>
    <property type="project" value="TreeGrafter"/>
</dbReference>
<dbReference type="GO" id="GO:0005789">
    <property type="term" value="C:endoplasmic reticulum membrane"/>
    <property type="evidence" value="ECO:0007669"/>
    <property type="project" value="TreeGrafter"/>
</dbReference>
<dbReference type="GO" id="GO:0061630">
    <property type="term" value="F:ubiquitin protein ligase activity"/>
    <property type="evidence" value="ECO:0007669"/>
    <property type="project" value="InterPro"/>
</dbReference>
<feature type="domain" description="RING-type" evidence="7">
    <location>
        <begin position="756"/>
        <end position="798"/>
    </location>
</feature>
<evidence type="ECO:0000256" key="2">
    <source>
        <dbReference type="ARBA" id="ARBA00022771"/>
    </source>
</evidence>
<keyword evidence="3" id="KW-0862">Zinc</keyword>
<dbReference type="PANTHER" id="PTHR46717:SF1">
    <property type="entry name" value="E3 UBIQUITIN-PROTEIN LIGASE RNF180"/>
    <property type="match status" value="1"/>
</dbReference>
<dbReference type="GO" id="GO:0032436">
    <property type="term" value="P:positive regulation of proteasomal ubiquitin-dependent protein catabolic process"/>
    <property type="evidence" value="ECO:0007669"/>
    <property type="project" value="TreeGrafter"/>
</dbReference>
<organism evidence="8 9">
    <name type="scientific">Dreissena polymorpha</name>
    <name type="common">Zebra mussel</name>
    <name type="synonym">Mytilus polymorpha</name>
    <dbReference type="NCBI Taxonomy" id="45954"/>
    <lineage>
        <taxon>Eukaryota</taxon>
        <taxon>Metazoa</taxon>
        <taxon>Spiralia</taxon>
        <taxon>Lophotrochozoa</taxon>
        <taxon>Mollusca</taxon>
        <taxon>Bivalvia</taxon>
        <taxon>Autobranchia</taxon>
        <taxon>Heteroconchia</taxon>
        <taxon>Euheterodonta</taxon>
        <taxon>Imparidentia</taxon>
        <taxon>Neoheterodontei</taxon>
        <taxon>Myida</taxon>
        <taxon>Dreissenoidea</taxon>
        <taxon>Dreissenidae</taxon>
        <taxon>Dreissena</taxon>
    </lineage>
</organism>
<dbReference type="PROSITE" id="PS00518">
    <property type="entry name" value="ZF_RING_1"/>
    <property type="match status" value="1"/>
</dbReference>
<keyword evidence="6" id="KW-1133">Transmembrane helix</keyword>
<sequence length="927" mass="105460">MSYFNIKETPSSESKQCVVATNILFSNKLIDENEKQESDTYKHVESVQQDQKVLGCLPNVNIIERHLESEEDISDNNWACKLKATYDGKPRTTCYGKDNRTSPLPNNSSCKPTSMCHTVHLRNDDVTDHEKANYALHKHTEKDDFCHGNDNDCFGNENFEMNCQKLIEMDSDKESSEIYLANEHTETNMAFEYCETDLPYEHSENNLAKEHTKTNLAKEYSETYMTKEHTEINLSNERTETNVAKEHSESNFAKEPSETNFTKENTETYLAYEHTETNSAKELTETDWLNEDPETNWLNEDIETNWLNEDTETVWVNEHHEITFACEHSKTNLAYEHTETNLAYEHNESNMAKVHIETNLAKEHTETKLAYEDSDIDLAIKYTNIDFGNEKTENHLANEVINEHTKIGLANVHIETYSANKHTEVNSTGNKAIETDHLVVVNECKVAHYSDNKASTTEITTARNTLNELTESEELCEEPSKTRHSIDSQSETSNDVNVDAEGLWEQSLISDFQSIRNDLAQYETLDKTSIDRWQVKVNSSSMKTSSTKRTKISDSKSNHDPGETFHRPYSSTSTWKPSVTSTDESNIKSSVISTDDSNIKPSVTSTDDSDIKPSVTSTDDSNIKPSVTSTDDSDIKPSVTSTDDSNIKPSVTSTDDSNIISQLKIIRNELLHIGTVDVLDHEDLGLQALFQEQSMRTKVNAKSKSSKKRKKRLQKLVNPPKNCSSGLRHKRFATSFEELHRSALFLDIDVDTKFTCSVCLELYYIPTACRPCGHIFCDPCLRRLTAQGAENVPCSLCRSIIARCDVDTELDAHLMMNYPEIYSHRAMQEQISKYRHYKLPLTIPVPLGRRIIRQMIGSRNNQSDWSWMSHDWVKLVLGCTAGLCLALLILVLYRVRTVKDLMDVFILFLSVALGGCLTAVIFKLFKI</sequence>
<dbReference type="SMART" id="SM00184">
    <property type="entry name" value="RING"/>
    <property type="match status" value="1"/>
</dbReference>
<dbReference type="Pfam" id="PF13445">
    <property type="entry name" value="zf-RING_UBOX"/>
    <property type="match status" value="1"/>
</dbReference>
<dbReference type="PROSITE" id="PS50089">
    <property type="entry name" value="ZF_RING_2"/>
    <property type="match status" value="1"/>
</dbReference>
<feature type="compositionally biased region" description="Basic residues" evidence="5">
    <location>
        <begin position="699"/>
        <end position="714"/>
    </location>
</feature>
<reference evidence="8" key="1">
    <citation type="journal article" date="2019" name="bioRxiv">
        <title>The Genome of the Zebra Mussel, Dreissena polymorpha: A Resource for Invasive Species Research.</title>
        <authorList>
            <person name="McCartney M.A."/>
            <person name="Auch B."/>
            <person name="Kono T."/>
            <person name="Mallez S."/>
            <person name="Zhang Y."/>
            <person name="Obille A."/>
            <person name="Becker A."/>
            <person name="Abrahante J.E."/>
            <person name="Garbe J."/>
            <person name="Badalamenti J.P."/>
            <person name="Herman A."/>
            <person name="Mangelson H."/>
            <person name="Liachko I."/>
            <person name="Sullivan S."/>
            <person name="Sone E.D."/>
            <person name="Koren S."/>
            <person name="Silverstein K.A.T."/>
            <person name="Beckman K.B."/>
            <person name="Gohl D.M."/>
        </authorList>
    </citation>
    <scope>NUCLEOTIDE SEQUENCE</scope>
    <source>
        <strain evidence="8">Duluth1</strain>
        <tissue evidence="8">Whole animal</tissue>
    </source>
</reference>
<proteinExistence type="predicted"/>
<feature type="region of interest" description="Disordered" evidence="5">
    <location>
        <begin position="697"/>
        <end position="717"/>
    </location>
</feature>
<dbReference type="GO" id="GO:0008270">
    <property type="term" value="F:zinc ion binding"/>
    <property type="evidence" value="ECO:0007669"/>
    <property type="project" value="UniProtKB-KW"/>
</dbReference>
<dbReference type="Proteomes" id="UP000828390">
    <property type="component" value="Unassembled WGS sequence"/>
</dbReference>
<evidence type="ECO:0000256" key="6">
    <source>
        <dbReference type="SAM" id="Phobius"/>
    </source>
</evidence>
<dbReference type="EMBL" id="JAIWYP010000009">
    <property type="protein sequence ID" value="KAH3775814.1"/>
    <property type="molecule type" value="Genomic_DNA"/>
</dbReference>
<feature type="transmembrane region" description="Helical" evidence="6">
    <location>
        <begin position="905"/>
        <end position="925"/>
    </location>
</feature>
<dbReference type="InterPro" id="IPR033263">
    <property type="entry name" value="RNF180"/>
</dbReference>
<evidence type="ECO:0000313" key="8">
    <source>
        <dbReference type="EMBL" id="KAH3775814.1"/>
    </source>
</evidence>
<keyword evidence="9" id="KW-1185">Reference proteome</keyword>
<keyword evidence="6" id="KW-0472">Membrane</keyword>
<evidence type="ECO:0000256" key="1">
    <source>
        <dbReference type="ARBA" id="ARBA00022723"/>
    </source>
</evidence>
<dbReference type="CDD" id="cd16554">
    <property type="entry name" value="RING-HC_RNF180"/>
    <property type="match status" value="1"/>
</dbReference>
<keyword evidence="1" id="KW-0479">Metal-binding</keyword>
<feature type="region of interest" description="Disordered" evidence="5">
    <location>
        <begin position="538"/>
        <end position="653"/>
    </location>
</feature>
<dbReference type="InterPro" id="IPR013083">
    <property type="entry name" value="Znf_RING/FYVE/PHD"/>
</dbReference>
<dbReference type="OrthoDB" id="2017893at2759"/>
<feature type="compositionally biased region" description="Polar residues" evidence="5">
    <location>
        <begin position="638"/>
        <end position="653"/>
    </location>
</feature>
<dbReference type="InterPro" id="IPR027370">
    <property type="entry name" value="Znf-RING_euk"/>
</dbReference>
<feature type="compositionally biased region" description="Polar residues" evidence="5">
    <location>
        <begin position="487"/>
        <end position="496"/>
    </location>
</feature>
<feature type="compositionally biased region" description="Basic and acidic residues" evidence="5">
    <location>
        <begin position="551"/>
        <end position="566"/>
    </location>
</feature>
<dbReference type="InterPro" id="IPR017907">
    <property type="entry name" value="Znf_RING_CS"/>
</dbReference>
<protein>
    <recommendedName>
        <fullName evidence="7">RING-type domain-containing protein</fullName>
    </recommendedName>
</protein>
<evidence type="ECO:0000256" key="3">
    <source>
        <dbReference type="ARBA" id="ARBA00022833"/>
    </source>
</evidence>
<dbReference type="AlphaFoldDB" id="A0A9D4EBB9"/>